<dbReference type="Gene3D" id="2.40.420.20">
    <property type="match status" value="1"/>
</dbReference>
<evidence type="ECO:0000313" key="7">
    <source>
        <dbReference type="EMBL" id="SDL40018.1"/>
    </source>
</evidence>
<dbReference type="Pfam" id="PF25967">
    <property type="entry name" value="RND-MFP_C"/>
    <property type="match status" value="1"/>
</dbReference>
<feature type="domain" description="Multidrug resistance protein MdtA-like C-terminal permuted SH3" evidence="6">
    <location>
        <begin position="285"/>
        <end position="343"/>
    </location>
</feature>
<dbReference type="PANTHER" id="PTHR30469:SF20">
    <property type="entry name" value="EFFLUX RND TRANSPORTER PERIPLASMIC ADAPTOR SUBUNIT"/>
    <property type="match status" value="1"/>
</dbReference>
<evidence type="ECO:0000313" key="8">
    <source>
        <dbReference type="Proteomes" id="UP000199053"/>
    </source>
</evidence>
<dbReference type="InterPro" id="IPR058792">
    <property type="entry name" value="Beta-barrel_RND_2"/>
</dbReference>
<dbReference type="STRING" id="246191.SAMN05660337_2918"/>
<dbReference type="EMBL" id="FNGA01000004">
    <property type="protein sequence ID" value="SDL40018.1"/>
    <property type="molecule type" value="Genomic_DNA"/>
</dbReference>
<dbReference type="RefSeq" id="WP_092162376.1">
    <property type="nucleotide sequence ID" value="NZ_FNGA01000004.1"/>
</dbReference>
<dbReference type="Gene3D" id="2.40.30.170">
    <property type="match status" value="1"/>
</dbReference>
<dbReference type="Proteomes" id="UP000199053">
    <property type="component" value="Unassembled WGS sequence"/>
</dbReference>
<name>A0A1G9JR58_9BACT</name>
<dbReference type="InterPro" id="IPR006143">
    <property type="entry name" value="RND_pump_MFP"/>
</dbReference>
<feature type="domain" description="CusB-like beta-barrel" evidence="5">
    <location>
        <begin position="210"/>
        <end position="277"/>
    </location>
</feature>
<dbReference type="InterPro" id="IPR058627">
    <property type="entry name" value="MdtA-like_C"/>
</dbReference>
<organism evidence="7 8">
    <name type="scientific">Maridesulfovibrio ferrireducens</name>
    <dbReference type="NCBI Taxonomy" id="246191"/>
    <lineage>
        <taxon>Bacteria</taxon>
        <taxon>Pseudomonadati</taxon>
        <taxon>Thermodesulfobacteriota</taxon>
        <taxon>Desulfovibrionia</taxon>
        <taxon>Desulfovibrionales</taxon>
        <taxon>Desulfovibrionaceae</taxon>
        <taxon>Maridesulfovibrio</taxon>
    </lineage>
</organism>
<dbReference type="Gene3D" id="1.10.287.470">
    <property type="entry name" value="Helix hairpin bin"/>
    <property type="match status" value="1"/>
</dbReference>
<dbReference type="Gene3D" id="2.40.50.100">
    <property type="match status" value="1"/>
</dbReference>
<keyword evidence="3" id="KW-0732">Signal</keyword>
<dbReference type="SUPFAM" id="SSF111369">
    <property type="entry name" value="HlyD-like secretion proteins"/>
    <property type="match status" value="1"/>
</dbReference>
<feature type="domain" description="Multidrug resistance protein MdtA-like alpha-helical hairpin" evidence="4">
    <location>
        <begin position="99"/>
        <end position="168"/>
    </location>
</feature>
<reference evidence="8" key="1">
    <citation type="submission" date="2016-10" db="EMBL/GenBank/DDBJ databases">
        <authorList>
            <person name="Varghese N."/>
            <person name="Submissions S."/>
        </authorList>
    </citation>
    <scope>NUCLEOTIDE SEQUENCE [LARGE SCALE GENOMIC DNA]</scope>
    <source>
        <strain evidence="8">DSM 16995</strain>
    </source>
</reference>
<dbReference type="OrthoDB" id="9801814at2"/>
<dbReference type="PANTHER" id="PTHR30469">
    <property type="entry name" value="MULTIDRUG RESISTANCE PROTEIN MDTA"/>
    <property type="match status" value="1"/>
</dbReference>
<proteinExistence type="inferred from homology"/>
<dbReference type="Pfam" id="PF25876">
    <property type="entry name" value="HH_MFP_RND"/>
    <property type="match status" value="1"/>
</dbReference>
<accession>A0A1G9JR58</accession>
<evidence type="ECO:0000259" key="4">
    <source>
        <dbReference type="Pfam" id="PF25876"/>
    </source>
</evidence>
<dbReference type="NCBIfam" id="TIGR01730">
    <property type="entry name" value="RND_mfp"/>
    <property type="match status" value="1"/>
</dbReference>
<dbReference type="AlphaFoldDB" id="A0A1G9JR58"/>
<evidence type="ECO:0000256" key="3">
    <source>
        <dbReference type="SAM" id="SignalP"/>
    </source>
</evidence>
<dbReference type="PROSITE" id="PS51257">
    <property type="entry name" value="PROKAR_LIPOPROTEIN"/>
    <property type="match status" value="1"/>
</dbReference>
<keyword evidence="2" id="KW-0175">Coiled coil</keyword>
<evidence type="ECO:0000256" key="1">
    <source>
        <dbReference type="ARBA" id="ARBA00009477"/>
    </source>
</evidence>
<gene>
    <name evidence="7" type="ORF">SAMN05660337_2918</name>
</gene>
<dbReference type="Pfam" id="PF25954">
    <property type="entry name" value="Beta-barrel_RND_2"/>
    <property type="match status" value="1"/>
</dbReference>
<evidence type="ECO:0000256" key="2">
    <source>
        <dbReference type="SAM" id="Coils"/>
    </source>
</evidence>
<evidence type="ECO:0000259" key="5">
    <source>
        <dbReference type="Pfam" id="PF25954"/>
    </source>
</evidence>
<sequence>MNKVILTVLCLSFLVVAGCKNKQGSVEEIIRPVKTMQVGESLSDRQWTFSGTAEDALESELSFRVGGKIISFSGDQIGRKFSSGDVVAKLDPADYELEVNQIEAQLEQVRANYTRAKADVDRVTQLYDRKVISKSELDQAVADFKSQEAHLNATAKMLDIARKKLKYTVLIAPFDGWVSKVNVNIHQNVQSGQGVIVFNAGRQMKMSILLPDTLISQVSEGEDVEVTFDALPGKVMKGIVMEVGIGANQRASFPVKVYLNNSDKLLRSGMSGDVNFPGRTGSSHIFVPPSAVVGNPDGSTHVWVIENSTIVKLRKVEIGSLSPIGVQIKEGLKAGETVVTRGVHSLKDGMKVKTVGDLS</sequence>
<dbReference type="GO" id="GO:1990281">
    <property type="term" value="C:efflux pump complex"/>
    <property type="evidence" value="ECO:0007669"/>
    <property type="project" value="TreeGrafter"/>
</dbReference>
<protein>
    <submittedName>
        <fullName evidence="7">RND family efflux transporter, MFP subunit</fullName>
    </submittedName>
</protein>
<keyword evidence="8" id="KW-1185">Reference proteome</keyword>
<feature type="signal peptide" evidence="3">
    <location>
        <begin position="1"/>
        <end position="17"/>
    </location>
</feature>
<feature type="chain" id="PRO_5011649819" evidence="3">
    <location>
        <begin position="18"/>
        <end position="359"/>
    </location>
</feature>
<evidence type="ECO:0000259" key="6">
    <source>
        <dbReference type="Pfam" id="PF25967"/>
    </source>
</evidence>
<dbReference type="GO" id="GO:0015562">
    <property type="term" value="F:efflux transmembrane transporter activity"/>
    <property type="evidence" value="ECO:0007669"/>
    <property type="project" value="TreeGrafter"/>
</dbReference>
<feature type="coiled-coil region" evidence="2">
    <location>
        <begin position="99"/>
        <end position="126"/>
    </location>
</feature>
<comment type="similarity">
    <text evidence="1">Belongs to the membrane fusion protein (MFP) (TC 8.A.1) family.</text>
</comment>
<dbReference type="InterPro" id="IPR058624">
    <property type="entry name" value="MdtA-like_HH"/>
</dbReference>